<reference evidence="7" key="2">
    <citation type="submission" date="2025-08" db="UniProtKB">
        <authorList>
            <consortium name="Ensembl"/>
        </authorList>
    </citation>
    <scope>IDENTIFICATION</scope>
</reference>
<evidence type="ECO:0000256" key="4">
    <source>
        <dbReference type="ARBA" id="ARBA00023136"/>
    </source>
</evidence>
<protein>
    <recommendedName>
        <fullName evidence="6">Beta-amyloid precursor protein C-terminal domain-containing protein</fullName>
    </recommendedName>
</protein>
<dbReference type="Proteomes" id="UP000007875">
    <property type="component" value="Unassembled WGS sequence"/>
</dbReference>
<evidence type="ECO:0000256" key="2">
    <source>
        <dbReference type="ARBA" id="ARBA00022692"/>
    </source>
</evidence>
<reference evidence="8" key="1">
    <citation type="submission" date="2003-08" db="EMBL/GenBank/DDBJ databases">
        <authorList>
            <person name="Birren B."/>
            <person name="Nusbaum C."/>
            <person name="Abebe A."/>
            <person name="Abouelleil A."/>
            <person name="Adekoya E."/>
            <person name="Ait-zahra M."/>
            <person name="Allen N."/>
            <person name="Allen T."/>
            <person name="An P."/>
            <person name="Anderson M."/>
            <person name="Anderson S."/>
            <person name="Arachchi H."/>
            <person name="Armbruster J."/>
            <person name="Bachantsang P."/>
            <person name="Baldwin J."/>
            <person name="Barry A."/>
            <person name="Bayul T."/>
            <person name="Blitshsteyn B."/>
            <person name="Bloom T."/>
            <person name="Blye J."/>
            <person name="Boguslavskiy L."/>
            <person name="Borowsky M."/>
            <person name="Boukhgalter B."/>
            <person name="Brunache A."/>
            <person name="Butler J."/>
            <person name="Calixte N."/>
            <person name="Calvo S."/>
            <person name="Camarata J."/>
            <person name="Campo K."/>
            <person name="Chang J."/>
            <person name="Cheshatsang Y."/>
            <person name="Citroen M."/>
            <person name="Collymore A."/>
            <person name="Considine T."/>
            <person name="Cook A."/>
            <person name="Cooke P."/>
            <person name="Corum B."/>
            <person name="Cuomo C."/>
            <person name="David R."/>
            <person name="Dawoe T."/>
            <person name="Degray S."/>
            <person name="Dodge S."/>
            <person name="Dooley K."/>
            <person name="Dorje P."/>
            <person name="Dorjee K."/>
            <person name="Dorris L."/>
            <person name="Duffey N."/>
            <person name="Dupes A."/>
            <person name="Elkins T."/>
            <person name="Engels R."/>
            <person name="Erickson J."/>
            <person name="Farina A."/>
            <person name="Faro S."/>
            <person name="Ferreira P."/>
            <person name="Fischer H."/>
            <person name="Fitzgerald M."/>
            <person name="Foley K."/>
            <person name="Gage D."/>
            <person name="Galagan J."/>
            <person name="Gearin G."/>
            <person name="Gnerre S."/>
            <person name="Gnirke A."/>
            <person name="Goyette A."/>
            <person name="Graham J."/>
            <person name="Grandbois E."/>
            <person name="Gyaltsen K."/>
            <person name="Hafez N."/>
            <person name="Hagopian D."/>
            <person name="Hagos B."/>
            <person name="Hall J."/>
            <person name="Hatcher B."/>
            <person name="Heller A."/>
            <person name="Higgins H."/>
            <person name="Honan T."/>
            <person name="Horn A."/>
            <person name="Houde N."/>
            <person name="Hughes L."/>
            <person name="Hulme W."/>
            <person name="Husby E."/>
            <person name="Iliev I."/>
            <person name="Jaffe D."/>
            <person name="Jones C."/>
            <person name="Kamal M."/>
            <person name="Kamat A."/>
            <person name="Kamvysselis M."/>
            <person name="Karlsson E."/>
            <person name="Kells C."/>
            <person name="Kieu A."/>
            <person name="Kisner P."/>
            <person name="Kodira C."/>
            <person name="Kulbokas E."/>
            <person name="Labutti K."/>
            <person name="Lama D."/>
            <person name="Landers T."/>
            <person name="Leger J."/>
            <person name="Levine S."/>
            <person name="Lewis D."/>
            <person name="Lewis T."/>
            <person name="Lindblad-toh K."/>
            <person name="Liu X."/>
            <person name="Lokyitsang T."/>
            <person name="Lokyitsang Y."/>
            <person name="Lucien O."/>
            <person name="Lui A."/>
            <person name="Ma L.J."/>
            <person name="Mabbitt R."/>
            <person name="Macdonald J."/>
            <person name="Maclean C."/>
            <person name="Major J."/>
            <person name="Manning J."/>
            <person name="Marabella R."/>
            <person name="Maru K."/>
            <person name="Matthews C."/>
            <person name="Mauceli E."/>
            <person name="Mccarthy M."/>
            <person name="Mcdonough S."/>
            <person name="Mcghee T."/>
            <person name="Meldrim J."/>
            <person name="Meneus L."/>
            <person name="Mesirov J."/>
            <person name="Mihalev A."/>
            <person name="Mihova T."/>
            <person name="Mikkelsen T."/>
            <person name="Mlenga V."/>
            <person name="Moru K."/>
            <person name="Mozes J."/>
            <person name="Mulrain L."/>
            <person name="Munson G."/>
            <person name="Naylor J."/>
            <person name="Newes C."/>
            <person name="Nguyen C."/>
            <person name="Nguyen N."/>
            <person name="Nguyen T."/>
            <person name="Nicol R."/>
            <person name="Nielsen C."/>
            <person name="Nizzari M."/>
            <person name="Norbu C."/>
            <person name="Norbu N."/>
            <person name="O'donnell P."/>
            <person name="Okoawo O."/>
            <person name="O'leary S."/>
            <person name="Omotosho B."/>
            <person name="O'neill K."/>
            <person name="Osman S."/>
            <person name="Parker S."/>
            <person name="Perrin D."/>
            <person name="Phunkhang P."/>
            <person name="Piqani B."/>
            <person name="Purcell S."/>
            <person name="Rachupka T."/>
            <person name="Ramasamy U."/>
            <person name="Rameau R."/>
            <person name="Ray V."/>
            <person name="Raymond C."/>
            <person name="Retta R."/>
            <person name="Richardson S."/>
            <person name="Rise C."/>
            <person name="Rodriguez J."/>
            <person name="Rogers J."/>
            <person name="Rogov P."/>
            <person name="Rutman M."/>
            <person name="Schupbach R."/>
            <person name="Seaman C."/>
            <person name="Settipalli S."/>
            <person name="Sharpe T."/>
            <person name="Sheridan J."/>
            <person name="Sherpa N."/>
            <person name="Shi J."/>
            <person name="Smirnov S."/>
            <person name="Smith C."/>
            <person name="Sougnez C."/>
            <person name="Spencer B."/>
            <person name="Stalker J."/>
            <person name="Stange-thomann N."/>
            <person name="Stavropoulos S."/>
            <person name="Stetson K."/>
            <person name="Stone C."/>
            <person name="Stone S."/>
            <person name="Stubbs M."/>
            <person name="Talamas J."/>
            <person name="Tchuinga P."/>
            <person name="Tenzing P."/>
            <person name="Tesfaye S."/>
            <person name="Theodore J."/>
            <person name="Thoulutsang Y."/>
            <person name="Topham K."/>
            <person name="Towey S."/>
            <person name="Tsamla T."/>
            <person name="Tsomo N."/>
            <person name="Vallee D."/>
            <person name="Vassiliev H."/>
            <person name="Venkataraman V."/>
            <person name="Vinson J."/>
            <person name="Vo A."/>
            <person name="Wade C."/>
            <person name="Wang S."/>
            <person name="Wangchuk T."/>
            <person name="Wangdi T."/>
            <person name="Whittaker C."/>
            <person name="Wilkinson J."/>
            <person name="Wu Y."/>
            <person name="Wyman D."/>
            <person name="Yadav S."/>
            <person name="Yang S."/>
            <person name="Yang X."/>
            <person name="Yeager S."/>
            <person name="Yee E."/>
            <person name="Young G."/>
            <person name="Zainoun J."/>
            <person name="Zembeck L."/>
            <person name="Zimmer A."/>
            <person name="Zody M."/>
            <person name="Lander E."/>
        </authorList>
    </citation>
    <scope>NUCLEOTIDE SEQUENCE [LARGE SCALE GENOMIC DNA]</scope>
</reference>
<reference evidence="7" key="3">
    <citation type="submission" date="2025-09" db="UniProtKB">
        <authorList>
            <consortium name="Ensembl"/>
        </authorList>
    </citation>
    <scope>IDENTIFICATION</scope>
</reference>
<evidence type="ECO:0000256" key="5">
    <source>
        <dbReference type="SAM" id="Phobius"/>
    </source>
</evidence>
<dbReference type="PRINTS" id="PR00203">
    <property type="entry name" value="AMYLOIDA4"/>
</dbReference>
<comment type="subcellular location">
    <subcellularLocation>
        <location evidence="1">Membrane</location>
        <topology evidence="1">Single-pass type I membrane protein</topology>
    </subcellularLocation>
</comment>
<dbReference type="InterPro" id="IPR019745">
    <property type="entry name" value="Amyloid_glyco_intracell_CS"/>
</dbReference>
<organism evidence="7 8">
    <name type="scientific">Ciona savignyi</name>
    <name type="common">Pacific transparent sea squirt</name>
    <dbReference type="NCBI Taxonomy" id="51511"/>
    <lineage>
        <taxon>Eukaryota</taxon>
        <taxon>Metazoa</taxon>
        <taxon>Chordata</taxon>
        <taxon>Tunicata</taxon>
        <taxon>Ascidiacea</taxon>
        <taxon>Phlebobranchia</taxon>
        <taxon>Cionidae</taxon>
        <taxon>Ciona</taxon>
    </lineage>
</organism>
<dbReference type="GO" id="GO:0016020">
    <property type="term" value="C:membrane"/>
    <property type="evidence" value="ECO:0007669"/>
    <property type="project" value="UniProtKB-SubCell"/>
</dbReference>
<evidence type="ECO:0000256" key="1">
    <source>
        <dbReference type="ARBA" id="ARBA00004479"/>
    </source>
</evidence>
<dbReference type="PANTHER" id="PTHR23103">
    <property type="entry name" value="ALZHEIMER'S DISEASE BETA-AMYLOID RELATED"/>
    <property type="match status" value="1"/>
</dbReference>
<keyword evidence="3 5" id="KW-1133">Transmembrane helix</keyword>
<dbReference type="Ensembl" id="ENSCSAVT00000007500.1">
    <property type="protein sequence ID" value="ENSCSAVP00000007403.1"/>
    <property type="gene ID" value="ENSCSAVG00000004424.1"/>
</dbReference>
<dbReference type="HOGENOM" id="CLU_1694879_0_0_1"/>
<name>H2YPZ5_CIOSA</name>
<dbReference type="InterPro" id="IPR019543">
    <property type="entry name" value="APP_amyloid_C"/>
</dbReference>
<sequence length="155" mass="17689">MDYSDSSQLDVPMINTEENEMFENYGGLDTMNLTDVLTGIQPMQQTFNNEEQEEEDINIVTDEYFQPAALPQVKITKSAGYSEYAMLKWAAVAIGGVVLVIAVVSMILRNRRSTPNVVRINENVDDLTQDEKQLLQMQHNGYENPTYKYLEKQIV</sequence>
<dbReference type="GO" id="GO:0007417">
    <property type="term" value="P:central nervous system development"/>
    <property type="evidence" value="ECO:0007669"/>
    <property type="project" value="TreeGrafter"/>
</dbReference>
<evidence type="ECO:0000313" key="7">
    <source>
        <dbReference type="Ensembl" id="ENSCSAVP00000007403.1"/>
    </source>
</evidence>
<dbReference type="PROSITE" id="PS00320">
    <property type="entry name" value="APP_INTRA"/>
    <property type="match status" value="1"/>
</dbReference>
<feature type="domain" description="Beta-amyloid precursor protein C-terminal" evidence="6">
    <location>
        <begin position="102"/>
        <end position="151"/>
    </location>
</feature>
<dbReference type="AlphaFoldDB" id="H2YPZ5"/>
<accession>H2YPZ5</accession>
<dbReference type="PANTHER" id="PTHR23103:SF15">
    <property type="entry name" value="AMYLOID-BETA-LIKE PROTEIN"/>
    <property type="match status" value="1"/>
</dbReference>
<keyword evidence="4 5" id="KW-0472">Membrane</keyword>
<dbReference type="InterPro" id="IPR008155">
    <property type="entry name" value="Amyloid_glyco"/>
</dbReference>
<proteinExistence type="predicted"/>
<dbReference type="InParanoid" id="H2YPZ5"/>
<evidence type="ECO:0000256" key="3">
    <source>
        <dbReference type="ARBA" id="ARBA00022989"/>
    </source>
</evidence>
<dbReference type="GO" id="GO:0007409">
    <property type="term" value="P:axonogenesis"/>
    <property type="evidence" value="ECO:0007669"/>
    <property type="project" value="TreeGrafter"/>
</dbReference>
<evidence type="ECO:0000259" key="6">
    <source>
        <dbReference type="Pfam" id="PF10515"/>
    </source>
</evidence>
<feature type="transmembrane region" description="Helical" evidence="5">
    <location>
        <begin position="89"/>
        <end position="108"/>
    </location>
</feature>
<keyword evidence="2 5" id="KW-0812">Transmembrane</keyword>
<evidence type="ECO:0000313" key="8">
    <source>
        <dbReference type="Proteomes" id="UP000007875"/>
    </source>
</evidence>
<keyword evidence="8" id="KW-1185">Reference proteome</keyword>
<dbReference type="Pfam" id="PF10515">
    <property type="entry name" value="APP_amyloid"/>
    <property type="match status" value="1"/>
</dbReference>